<keyword evidence="11" id="KW-1185">Reference proteome</keyword>
<dbReference type="PROSITE" id="PS50156">
    <property type="entry name" value="SSD"/>
    <property type="match status" value="1"/>
</dbReference>
<organism evidence="10 11">
    <name type="scientific">Lates japonicus</name>
    <name type="common">Japanese lates</name>
    <dbReference type="NCBI Taxonomy" id="270547"/>
    <lineage>
        <taxon>Eukaryota</taxon>
        <taxon>Metazoa</taxon>
        <taxon>Chordata</taxon>
        <taxon>Craniata</taxon>
        <taxon>Vertebrata</taxon>
        <taxon>Euteleostomi</taxon>
        <taxon>Actinopterygii</taxon>
        <taxon>Neopterygii</taxon>
        <taxon>Teleostei</taxon>
        <taxon>Neoteleostei</taxon>
        <taxon>Acanthomorphata</taxon>
        <taxon>Carangaria</taxon>
        <taxon>Carangaria incertae sedis</taxon>
        <taxon>Centropomidae</taxon>
        <taxon>Lates</taxon>
    </lineage>
</organism>
<dbReference type="Pfam" id="PF24006">
    <property type="entry name" value="SCAP_N"/>
    <property type="match status" value="1"/>
</dbReference>
<dbReference type="EMBL" id="BRZM01004210">
    <property type="protein sequence ID" value="GLD55548.1"/>
    <property type="molecule type" value="Genomic_DNA"/>
</dbReference>
<keyword evidence="3" id="KW-0853">WD repeat</keyword>
<evidence type="ECO:0000256" key="5">
    <source>
        <dbReference type="ARBA" id="ARBA00022824"/>
    </source>
</evidence>
<name>A0AAD3R4W0_LATJO</name>
<keyword evidence="8" id="KW-1133">Transmembrane helix</keyword>
<evidence type="ECO:0000256" key="7">
    <source>
        <dbReference type="ARBA" id="ARBA00023136"/>
    </source>
</evidence>
<proteinExistence type="predicted"/>
<protein>
    <submittedName>
        <fullName evidence="10">Sterol regulatory element-binding protein cleavage-activating protein</fullName>
    </submittedName>
</protein>
<evidence type="ECO:0000256" key="3">
    <source>
        <dbReference type="ARBA" id="ARBA00022574"/>
    </source>
</evidence>
<dbReference type="GO" id="GO:0032936">
    <property type="term" value="C:SREBP-SCAP complex"/>
    <property type="evidence" value="ECO:0007669"/>
    <property type="project" value="TreeGrafter"/>
</dbReference>
<evidence type="ECO:0000256" key="2">
    <source>
        <dbReference type="ARBA" id="ARBA00004394"/>
    </source>
</evidence>
<accession>A0AAD3R4W0</accession>
<keyword evidence="6" id="KW-0333">Golgi apparatus</keyword>
<keyword evidence="8" id="KW-0812">Transmembrane</keyword>
<evidence type="ECO:0000313" key="11">
    <source>
        <dbReference type="Proteomes" id="UP001279410"/>
    </source>
</evidence>
<feature type="transmembrane region" description="Helical" evidence="8">
    <location>
        <begin position="258"/>
        <end position="279"/>
    </location>
</feature>
<evidence type="ECO:0000256" key="4">
    <source>
        <dbReference type="ARBA" id="ARBA00022737"/>
    </source>
</evidence>
<dbReference type="InterPro" id="IPR000731">
    <property type="entry name" value="SSD"/>
</dbReference>
<dbReference type="AlphaFoldDB" id="A0AAD3R4W0"/>
<feature type="domain" description="SSD" evidence="9">
    <location>
        <begin position="262"/>
        <end position="324"/>
    </location>
</feature>
<dbReference type="InterPro" id="IPR057041">
    <property type="entry name" value="SCAP_N"/>
</dbReference>
<feature type="transmembrane region" description="Helical" evidence="8">
    <location>
        <begin position="291"/>
        <end position="317"/>
    </location>
</feature>
<dbReference type="Proteomes" id="UP001279410">
    <property type="component" value="Unassembled WGS sequence"/>
</dbReference>
<dbReference type="GO" id="GO:0000139">
    <property type="term" value="C:Golgi membrane"/>
    <property type="evidence" value="ECO:0007669"/>
    <property type="project" value="UniProtKB-SubCell"/>
</dbReference>
<evidence type="ECO:0000313" key="10">
    <source>
        <dbReference type="EMBL" id="GLD55548.1"/>
    </source>
</evidence>
<dbReference type="Pfam" id="PF12349">
    <property type="entry name" value="Sterol-sensing"/>
    <property type="match status" value="1"/>
</dbReference>
<evidence type="ECO:0000259" key="9">
    <source>
        <dbReference type="PROSITE" id="PS50156"/>
    </source>
</evidence>
<evidence type="ECO:0000256" key="8">
    <source>
        <dbReference type="SAM" id="Phobius"/>
    </source>
</evidence>
<dbReference type="PANTHER" id="PTHR46378:SF1">
    <property type="entry name" value="STEROL REGULATORY ELEMENT-BINDING PROTEIN CLEAVAGE-ACTIVATING PROTEIN"/>
    <property type="match status" value="1"/>
</dbReference>
<evidence type="ECO:0000256" key="6">
    <source>
        <dbReference type="ARBA" id="ARBA00023034"/>
    </source>
</evidence>
<dbReference type="GO" id="GO:0005789">
    <property type="term" value="C:endoplasmic reticulum membrane"/>
    <property type="evidence" value="ECO:0007669"/>
    <property type="project" value="InterPro"/>
</dbReference>
<keyword evidence="5" id="KW-0256">Endoplasmic reticulum</keyword>
<comment type="caution">
    <text evidence="10">The sequence shown here is derived from an EMBL/GenBank/DDBJ whole genome shotgun (WGS) entry which is preliminary data.</text>
</comment>
<sequence>MDWLTTTNDGRKDLGRQMFWAGLEQRAVRKWPCENGEACPSIGLSGGGWLCTKEPQEYSDLRYRGPPVAYIQQVLVMAAVSPWDSSLVPVDVFRSPLGRVFSLLEEIRDHVHSDSSGIRSLEALCLQVTDLFPGLRRMQSVLPEHGCLLVSPGNYWQNQRELFDSDPDLLKTIQKHEPKGLHTSATLRDLLFGVPGKYTGVSHYNRKRVVTYTITVVLSSYDARFLGSLRARLKQLHPSANCSLREDHMVHVHFKEEIGIAELIPLVTTYIILFAYIYFSTRKIDMVKSKWGLALAAVVTVLSSLLMSVGLCTLFGLTPTLNGG</sequence>
<dbReference type="GO" id="GO:0032934">
    <property type="term" value="F:sterol binding"/>
    <property type="evidence" value="ECO:0007669"/>
    <property type="project" value="InterPro"/>
</dbReference>
<keyword evidence="7 8" id="KW-0472">Membrane</keyword>
<evidence type="ECO:0000256" key="1">
    <source>
        <dbReference type="ARBA" id="ARBA00004240"/>
    </source>
</evidence>
<dbReference type="GO" id="GO:0032933">
    <property type="term" value="P:SREBP signaling pathway"/>
    <property type="evidence" value="ECO:0007669"/>
    <property type="project" value="InterPro"/>
</dbReference>
<reference evidence="10" key="1">
    <citation type="submission" date="2022-08" db="EMBL/GenBank/DDBJ databases">
        <title>Genome sequencing of akame (Lates japonicus).</title>
        <authorList>
            <person name="Hashiguchi Y."/>
            <person name="Takahashi H."/>
        </authorList>
    </citation>
    <scope>NUCLEOTIDE SEQUENCE</scope>
    <source>
        <strain evidence="10">Kochi</strain>
    </source>
</reference>
<dbReference type="InterPro" id="IPR030225">
    <property type="entry name" value="SCAP"/>
</dbReference>
<dbReference type="GO" id="GO:0045540">
    <property type="term" value="P:regulation of cholesterol biosynthetic process"/>
    <property type="evidence" value="ECO:0007669"/>
    <property type="project" value="TreeGrafter"/>
</dbReference>
<keyword evidence="4" id="KW-0677">Repeat</keyword>
<comment type="subcellular location">
    <subcellularLocation>
        <location evidence="1">Endoplasmic reticulum</location>
    </subcellularLocation>
    <subcellularLocation>
        <location evidence="2">Golgi apparatus membrane</location>
    </subcellularLocation>
</comment>
<dbReference type="InterPro" id="IPR053958">
    <property type="entry name" value="HMGCR/SNAP/NPC1-like_SSD"/>
</dbReference>
<dbReference type="PANTHER" id="PTHR46378">
    <property type="entry name" value="STEROL REGULATORY ELEMENT-BINDING PROTEIN CLEAVAGE-ACTIVATING PROTEIN"/>
    <property type="match status" value="1"/>
</dbReference>
<gene>
    <name evidence="10" type="ORF">AKAME5_002857500</name>
</gene>